<evidence type="ECO:0000313" key="2">
    <source>
        <dbReference type="EMBL" id="PXW94126.1"/>
    </source>
</evidence>
<evidence type="ECO:0000256" key="1">
    <source>
        <dbReference type="SAM" id="SignalP"/>
    </source>
</evidence>
<dbReference type="EMBL" id="QJJS01000015">
    <property type="protein sequence ID" value="PXW94126.1"/>
    <property type="molecule type" value="Genomic_DNA"/>
</dbReference>
<keyword evidence="1" id="KW-0732">Signal</keyword>
<evidence type="ECO:0000313" key="3">
    <source>
        <dbReference type="Proteomes" id="UP000247811"/>
    </source>
</evidence>
<organism evidence="2 3">
    <name type="scientific">Sphaerotilus hippei</name>
    <dbReference type="NCBI Taxonomy" id="744406"/>
    <lineage>
        <taxon>Bacteria</taxon>
        <taxon>Pseudomonadati</taxon>
        <taxon>Pseudomonadota</taxon>
        <taxon>Betaproteobacteria</taxon>
        <taxon>Burkholderiales</taxon>
        <taxon>Sphaerotilaceae</taxon>
        <taxon>Sphaerotilus</taxon>
    </lineage>
</organism>
<accession>A0A318H838</accession>
<protein>
    <submittedName>
        <fullName evidence="2">Uncharacterized protein (PEP-CTERM system associated)</fullName>
    </submittedName>
</protein>
<sequence length="516" mass="55193">MRADRRVALLAVAGAAALLALPAARADVWLVAPSIGTEVLASDNIDQAAGAAARADTRLTVSPQLQVYGRGARYRLDANLAGDGFFHAQRTQAQRFLPRSRVDGSVVALDRWLYLDGSLAADTVAESVLDATLQGSSSNRTRVYRERISPYLDHQFDPSTSLLARADRTWIQTRGSTAAGTTPVAGSLTGSYHSTVQSDLVRLDRRPTPLGLRLEGSRVLSSIQDRGIADVEFSVARASLLWGPDPQWFVGLTAGRDRARYSGLQTGGTLRGALLHWAPTERTTLDALLERRFFGNSYQLKFAHRSPFVVVASTLSREASTVAAQLASQSGASSLESLLDSAYRTRITDPVERLTRVRSDLANQGLSAGLSGASVVNAGSAQVVQGADLTVLLLGQRHTATARIYRQSTRALVGPDDTTTPSSADTRQTGLSLEVARRLDAQTTGQVEFTLSRNETLGLDEGVARVNGGLRVGLAYRFSPATVGAVGLRYQVSTSSVESVADVREVSVYAGANHRF</sequence>
<keyword evidence="3" id="KW-1185">Reference proteome</keyword>
<reference evidence="2 3" key="1">
    <citation type="submission" date="2018-05" db="EMBL/GenBank/DDBJ databases">
        <title>Genomic Encyclopedia of Type Strains, Phase IV (KMG-IV): sequencing the most valuable type-strain genomes for metagenomic binning, comparative biology and taxonomic classification.</title>
        <authorList>
            <person name="Goeker M."/>
        </authorList>
    </citation>
    <scope>NUCLEOTIDE SEQUENCE [LARGE SCALE GENOMIC DNA]</scope>
    <source>
        <strain evidence="2 3">DSM 566</strain>
    </source>
</reference>
<dbReference type="InterPro" id="IPR006311">
    <property type="entry name" value="TAT_signal"/>
</dbReference>
<name>A0A318H838_9BURK</name>
<dbReference type="AlphaFoldDB" id="A0A318H838"/>
<gene>
    <name evidence="2" type="ORF">C7444_11518</name>
</gene>
<dbReference type="InterPro" id="IPR017467">
    <property type="entry name" value="CHP03016_PEP-CTERM"/>
</dbReference>
<comment type="caution">
    <text evidence="2">The sequence shown here is derived from an EMBL/GenBank/DDBJ whole genome shotgun (WGS) entry which is preliminary data.</text>
</comment>
<dbReference type="Proteomes" id="UP000247811">
    <property type="component" value="Unassembled WGS sequence"/>
</dbReference>
<feature type="signal peptide" evidence="1">
    <location>
        <begin position="1"/>
        <end position="26"/>
    </location>
</feature>
<dbReference type="NCBIfam" id="TIGR03016">
    <property type="entry name" value="pepcterm_hypo_1"/>
    <property type="match status" value="1"/>
</dbReference>
<proteinExistence type="predicted"/>
<feature type="chain" id="PRO_5016329628" evidence="1">
    <location>
        <begin position="27"/>
        <end position="516"/>
    </location>
</feature>
<dbReference type="RefSeq" id="WP_170130768.1">
    <property type="nucleotide sequence ID" value="NZ_QJJS01000015.1"/>
</dbReference>
<dbReference type="PROSITE" id="PS51318">
    <property type="entry name" value="TAT"/>
    <property type="match status" value="1"/>
</dbReference>